<dbReference type="PANTHER" id="PTHR30502:SF0">
    <property type="entry name" value="PHOSPHOENOLPYRUVATE CARBOXYLASE FAMILY PROTEIN"/>
    <property type="match status" value="1"/>
</dbReference>
<keyword evidence="6" id="KW-1185">Reference proteome</keyword>
<dbReference type="Pfam" id="PF03328">
    <property type="entry name" value="HpcH_HpaI"/>
    <property type="match status" value="1"/>
</dbReference>
<comment type="caution">
    <text evidence="5">The sequence shown here is derived from an EMBL/GenBank/DDBJ whole genome shotgun (WGS) entry which is preliminary data.</text>
</comment>
<feature type="domain" description="HpcH/HpaI aldolase/citrate lyase" evidence="4">
    <location>
        <begin position="30"/>
        <end position="130"/>
    </location>
</feature>
<gene>
    <name evidence="5" type="ORF">SAMN04487926_14524</name>
</gene>
<evidence type="ECO:0000256" key="3">
    <source>
        <dbReference type="ARBA" id="ARBA00023239"/>
    </source>
</evidence>
<dbReference type="InterPro" id="IPR005000">
    <property type="entry name" value="Aldolase/citrate-lyase_domain"/>
</dbReference>
<protein>
    <submittedName>
        <fullName evidence="5">HpcH/HpaI aldolase/citrate lyase family protein</fullName>
    </submittedName>
</protein>
<proteinExistence type="inferred from homology"/>
<dbReference type="AlphaFoldDB" id="A0A7Z7BJC3"/>
<dbReference type="EMBL" id="FNDI01000045">
    <property type="protein sequence ID" value="SDJ36320.1"/>
    <property type="molecule type" value="Genomic_DNA"/>
</dbReference>
<dbReference type="GO" id="GO:0046872">
    <property type="term" value="F:metal ion binding"/>
    <property type="evidence" value="ECO:0007669"/>
    <property type="project" value="UniProtKB-KW"/>
</dbReference>
<dbReference type="Gene3D" id="3.20.20.60">
    <property type="entry name" value="Phosphoenolpyruvate-binding domains"/>
    <property type="match status" value="1"/>
</dbReference>
<sequence length="154" mass="16736">MLAHTLKIRGWGPFRTQYPWQTNMLDYAKVANDQTGVIALIEHPDAIRALDAILSVDGLSGAIAAPFDLSVNMGFNDGPGHKEVQQAIQTISQKIKSRGFELTSFAVTPAQAVEAMRLGATNLFLGFDPMYIHASLQLFMTNVAAIANTDSRSD</sequence>
<dbReference type="InterPro" id="IPR040442">
    <property type="entry name" value="Pyrv_kinase-like_dom_sf"/>
</dbReference>
<dbReference type="PANTHER" id="PTHR30502">
    <property type="entry name" value="2-KETO-3-DEOXY-L-RHAMNONATE ALDOLASE"/>
    <property type="match status" value="1"/>
</dbReference>
<name>A0A7Z7BJC3_9BURK</name>
<dbReference type="InterPro" id="IPR015813">
    <property type="entry name" value="Pyrv/PenolPyrv_kinase-like_dom"/>
</dbReference>
<evidence type="ECO:0000256" key="1">
    <source>
        <dbReference type="ARBA" id="ARBA00005568"/>
    </source>
</evidence>
<evidence type="ECO:0000259" key="4">
    <source>
        <dbReference type="Pfam" id="PF03328"/>
    </source>
</evidence>
<dbReference type="InterPro" id="IPR050251">
    <property type="entry name" value="HpcH-HpaI_aldolase"/>
</dbReference>
<dbReference type="Proteomes" id="UP000198900">
    <property type="component" value="Unassembled WGS sequence"/>
</dbReference>
<keyword evidence="2" id="KW-0479">Metal-binding</keyword>
<keyword evidence="3 5" id="KW-0456">Lyase</keyword>
<evidence type="ECO:0000313" key="5">
    <source>
        <dbReference type="EMBL" id="SDJ36320.1"/>
    </source>
</evidence>
<organism evidence="5 6">
    <name type="scientific">Paraburkholderia steynii</name>
    <dbReference type="NCBI Taxonomy" id="1245441"/>
    <lineage>
        <taxon>Bacteria</taxon>
        <taxon>Pseudomonadati</taxon>
        <taxon>Pseudomonadota</taxon>
        <taxon>Betaproteobacteria</taxon>
        <taxon>Burkholderiales</taxon>
        <taxon>Burkholderiaceae</taxon>
        <taxon>Paraburkholderia</taxon>
    </lineage>
</organism>
<evidence type="ECO:0000313" key="6">
    <source>
        <dbReference type="Proteomes" id="UP000198900"/>
    </source>
</evidence>
<evidence type="ECO:0000256" key="2">
    <source>
        <dbReference type="ARBA" id="ARBA00022723"/>
    </source>
</evidence>
<reference evidence="5" key="1">
    <citation type="submission" date="2016-10" db="EMBL/GenBank/DDBJ databases">
        <authorList>
            <person name="Varghese N."/>
            <person name="Submissions S."/>
        </authorList>
    </citation>
    <scope>NUCLEOTIDE SEQUENCE [LARGE SCALE GENOMIC DNA]</scope>
    <source>
        <strain evidence="5">YR281</strain>
    </source>
</reference>
<dbReference type="SUPFAM" id="SSF51621">
    <property type="entry name" value="Phosphoenolpyruvate/pyruvate domain"/>
    <property type="match status" value="1"/>
</dbReference>
<comment type="similarity">
    <text evidence="1">Belongs to the HpcH/HpaI aldolase family.</text>
</comment>
<dbReference type="GO" id="GO:0016832">
    <property type="term" value="F:aldehyde-lyase activity"/>
    <property type="evidence" value="ECO:0007669"/>
    <property type="project" value="TreeGrafter"/>
</dbReference>
<accession>A0A7Z7BJC3</accession>
<dbReference type="GO" id="GO:0005737">
    <property type="term" value="C:cytoplasm"/>
    <property type="evidence" value="ECO:0007669"/>
    <property type="project" value="TreeGrafter"/>
</dbReference>